<keyword evidence="5 13" id="KW-0436">Ligase</keyword>
<keyword evidence="15" id="KW-1133">Transmembrane helix</keyword>
<dbReference type="AlphaFoldDB" id="A0A151WZD7"/>
<evidence type="ECO:0000256" key="13">
    <source>
        <dbReference type="RuleBase" id="RU363038"/>
    </source>
</evidence>
<dbReference type="PRINTS" id="PR01038">
    <property type="entry name" value="TRNASYNTHARG"/>
</dbReference>
<dbReference type="Pfam" id="PF00750">
    <property type="entry name" value="tRNA-synt_1d"/>
    <property type="match status" value="1"/>
</dbReference>
<dbReference type="HAMAP" id="MF_00123">
    <property type="entry name" value="Arg_tRNA_synth"/>
    <property type="match status" value="1"/>
</dbReference>
<evidence type="ECO:0000256" key="9">
    <source>
        <dbReference type="ARBA" id="ARBA00023146"/>
    </source>
</evidence>
<dbReference type="PROSITE" id="PS00178">
    <property type="entry name" value="AA_TRNA_LIGASE_I"/>
    <property type="match status" value="1"/>
</dbReference>
<keyword evidence="19" id="KW-1185">Reference proteome</keyword>
<dbReference type="GO" id="GO:0005524">
    <property type="term" value="F:ATP binding"/>
    <property type="evidence" value="ECO:0007669"/>
    <property type="project" value="UniProtKB-KW"/>
</dbReference>
<organism evidence="18 19">
    <name type="scientific">Mycetomoellerius zeteki</name>
    <dbReference type="NCBI Taxonomy" id="64791"/>
    <lineage>
        <taxon>Eukaryota</taxon>
        <taxon>Metazoa</taxon>
        <taxon>Ecdysozoa</taxon>
        <taxon>Arthropoda</taxon>
        <taxon>Hexapoda</taxon>
        <taxon>Insecta</taxon>
        <taxon>Pterygota</taxon>
        <taxon>Neoptera</taxon>
        <taxon>Endopterygota</taxon>
        <taxon>Hymenoptera</taxon>
        <taxon>Apocrita</taxon>
        <taxon>Aculeata</taxon>
        <taxon>Formicoidea</taxon>
        <taxon>Formicidae</taxon>
        <taxon>Myrmicinae</taxon>
        <taxon>Mycetomoellerius</taxon>
    </lineage>
</organism>
<dbReference type="InterPro" id="IPR009080">
    <property type="entry name" value="tRNAsynth_Ia_anticodon-bd"/>
</dbReference>
<evidence type="ECO:0000256" key="4">
    <source>
        <dbReference type="ARBA" id="ARBA00022490"/>
    </source>
</evidence>
<evidence type="ECO:0000313" key="18">
    <source>
        <dbReference type="EMBL" id="KYQ53262.1"/>
    </source>
</evidence>
<keyword evidence="15" id="KW-0812">Transmembrane</keyword>
<dbReference type="GO" id="GO:0004814">
    <property type="term" value="F:arginine-tRNA ligase activity"/>
    <property type="evidence" value="ECO:0007669"/>
    <property type="project" value="UniProtKB-EC"/>
</dbReference>
<dbReference type="Proteomes" id="UP000075809">
    <property type="component" value="Unassembled WGS sequence"/>
</dbReference>
<dbReference type="PANTHER" id="PTHR11956:SF5">
    <property type="entry name" value="ARGININE--TRNA LIGASE, CYTOPLASMIC"/>
    <property type="match status" value="1"/>
</dbReference>
<dbReference type="GO" id="GO:0005829">
    <property type="term" value="C:cytosol"/>
    <property type="evidence" value="ECO:0007669"/>
    <property type="project" value="UniProtKB-SubCell"/>
</dbReference>
<evidence type="ECO:0000256" key="11">
    <source>
        <dbReference type="ARBA" id="ARBA00049339"/>
    </source>
</evidence>
<evidence type="ECO:0000256" key="12">
    <source>
        <dbReference type="ARBA" id="ARBA00071644"/>
    </source>
</evidence>
<dbReference type="SMART" id="SM00836">
    <property type="entry name" value="DALR_1"/>
    <property type="match status" value="1"/>
</dbReference>
<keyword evidence="15" id="KW-0472">Membrane</keyword>
<dbReference type="STRING" id="64791.A0A151WZD7"/>
<dbReference type="Pfam" id="PF05746">
    <property type="entry name" value="DALR_1"/>
    <property type="match status" value="1"/>
</dbReference>
<feature type="domain" description="Arginyl tRNA synthetase N-terminal" evidence="17">
    <location>
        <begin position="14"/>
        <end position="102"/>
    </location>
</feature>
<feature type="domain" description="DALR anticodon binding" evidence="16">
    <location>
        <begin position="485"/>
        <end position="610"/>
    </location>
</feature>
<dbReference type="InterPro" id="IPR036695">
    <property type="entry name" value="Arg-tRNA-synth_N_sf"/>
</dbReference>
<evidence type="ECO:0000256" key="5">
    <source>
        <dbReference type="ARBA" id="ARBA00022598"/>
    </source>
</evidence>
<dbReference type="PANTHER" id="PTHR11956">
    <property type="entry name" value="ARGINYL-TRNA SYNTHETASE"/>
    <property type="match status" value="1"/>
</dbReference>
<dbReference type="FunFam" id="1.10.730.10:FF:000064">
    <property type="entry name" value="Probable arginine--tRNA ligase, cytoplasmic"/>
    <property type="match status" value="1"/>
</dbReference>
<dbReference type="SUPFAM" id="SSF55190">
    <property type="entry name" value="Arginyl-tRNA synthetase (ArgRS), N-terminal 'additional' domain"/>
    <property type="match status" value="1"/>
</dbReference>
<dbReference type="SUPFAM" id="SSF52374">
    <property type="entry name" value="Nucleotidylyl transferase"/>
    <property type="match status" value="1"/>
</dbReference>
<comment type="similarity">
    <text evidence="2 13">Belongs to the class-I aminoacyl-tRNA synthetase family.</text>
</comment>
<comment type="catalytic activity">
    <reaction evidence="11">
        <text>tRNA(Arg) + L-arginine + ATP = L-arginyl-tRNA(Arg) + AMP + diphosphate</text>
        <dbReference type="Rhea" id="RHEA:20301"/>
        <dbReference type="Rhea" id="RHEA-COMP:9658"/>
        <dbReference type="Rhea" id="RHEA-COMP:9673"/>
        <dbReference type="ChEBI" id="CHEBI:30616"/>
        <dbReference type="ChEBI" id="CHEBI:32682"/>
        <dbReference type="ChEBI" id="CHEBI:33019"/>
        <dbReference type="ChEBI" id="CHEBI:78442"/>
        <dbReference type="ChEBI" id="CHEBI:78513"/>
        <dbReference type="ChEBI" id="CHEBI:456215"/>
        <dbReference type="EC" id="6.1.1.19"/>
    </reaction>
</comment>
<gene>
    <name evidence="18" type="ORF">ALC60_07603</name>
</gene>
<dbReference type="InterPro" id="IPR005148">
    <property type="entry name" value="Arg-tRNA-synth_N"/>
</dbReference>
<dbReference type="Gene3D" id="1.10.730.10">
    <property type="entry name" value="Isoleucyl-tRNA Synthetase, Domain 1"/>
    <property type="match status" value="1"/>
</dbReference>
<name>A0A151WZD7_9HYME</name>
<dbReference type="Gene3D" id="3.40.50.620">
    <property type="entry name" value="HUPs"/>
    <property type="match status" value="1"/>
</dbReference>
<dbReference type="InterPro" id="IPR008909">
    <property type="entry name" value="DALR_anticod-bd"/>
</dbReference>
<proteinExistence type="inferred from homology"/>
<dbReference type="Gene3D" id="3.30.1360.70">
    <property type="entry name" value="Arginyl tRNA synthetase N-terminal domain"/>
    <property type="match status" value="1"/>
</dbReference>
<dbReference type="CDD" id="cd00671">
    <property type="entry name" value="ArgRS_core"/>
    <property type="match status" value="1"/>
</dbReference>
<feature type="transmembrane region" description="Helical" evidence="15">
    <location>
        <begin position="341"/>
        <end position="374"/>
    </location>
</feature>
<dbReference type="InterPro" id="IPR001278">
    <property type="entry name" value="Arg-tRNA-ligase"/>
</dbReference>
<evidence type="ECO:0000256" key="1">
    <source>
        <dbReference type="ARBA" id="ARBA00004514"/>
    </source>
</evidence>
<protein>
    <recommendedName>
        <fullName evidence="12">Probable arginine--tRNA ligase, cytoplasmic</fullName>
        <ecNumber evidence="3">6.1.1.19</ecNumber>
    </recommendedName>
    <alternativeName>
        <fullName evidence="10">Arginyl-tRNA synthetase</fullName>
    </alternativeName>
</protein>
<feature type="coiled-coil region" evidence="14">
    <location>
        <begin position="414"/>
        <end position="448"/>
    </location>
</feature>
<reference evidence="18 19" key="1">
    <citation type="submission" date="2015-09" db="EMBL/GenBank/DDBJ databases">
        <title>Trachymyrmex zeteki WGS genome.</title>
        <authorList>
            <person name="Nygaard S."/>
            <person name="Hu H."/>
            <person name="Boomsma J."/>
            <person name="Zhang G."/>
        </authorList>
    </citation>
    <scope>NUCLEOTIDE SEQUENCE [LARGE SCALE GENOMIC DNA]</scope>
    <source>
        <strain evidence="18">Tzet28-1</strain>
        <tissue evidence="18">Whole body</tissue>
    </source>
</reference>
<dbReference type="SMART" id="SM01016">
    <property type="entry name" value="Arg_tRNA_synt_N"/>
    <property type="match status" value="1"/>
</dbReference>
<evidence type="ECO:0000256" key="14">
    <source>
        <dbReference type="SAM" id="Coils"/>
    </source>
</evidence>
<accession>A0A151WZD7</accession>
<dbReference type="EMBL" id="KQ982639">
    <property type="protein sequence ID" value="KYQ53262.1"/>
    <property type="molecule type" value="Genomic_DNA"/>
</dbReference>
<evidence type="ECO:0000256" key="2">
    <source>
        <dbReference type="ARBA" id="ARBA00005594"/>
    </source>
</evidence>
<dbReference type="EC" id="6.1.1.19" evidence="3"/>
<dbReference type="InterPro" id="IPR035684">
    <property type="entry name" value="ArgRS_core"/>
</dbReference>
<evidence type="ECO:0000256" key="10">
    <source>
        <dbReference type="ARBA" id="ARBA00033033"/>
    </source>
</evidence>
<dbReference type="GO" id="GO:0017101">
    <property type="term" value="C:aminoacyl-tRNA synthetase multienzyme complex"/>
    <property type="evidence" value="ECO:0007669"/>
    <property type="project" value="UniProtKB-ARBA"/>
</dbReference>
<comment type="subcellular location">
    <subcellularLocation>
        <location evidence="1">Cytoplasm</location>
        <location evidence="1">Cytosol</location>
    </subcellularLocation>
</comment>
<keyword evidence="14" id="KW-0175">Coiled coil</keyword>
<keyword evidence="6 13" id="KW-0547">Nucleotide-binding</keyword>
<dbReference type="FunFam" id="3.40.50.620:FF:000084">
    <property type="entry name" value="arginine--tRNA ligase, cytoplasmic"/>
    <property type="match status" value="1"/>
</dbReference>
<keyword evidence="4" id="KW-0963">Cytoplasm</keyword>
<evidence type="ECO:0000256" key="7">
    <source>
        <dbReference type="ARBA" id="ARBA00022840"/>
    </source>
</evidence>
<dbReference type="InterPro" id="IPR014729">
    <property type="entry name" value="Rossmann-like_a/b/a_fold"/>
</dbReference>
<evidence type="ECO:0000256" key="15">
    <source>
        <dbReference type="SAM" id="Phobius"/>
    </source>
</evidence>
<keyword evidence="9 13" id="KW-0030">Aminoacyl-tRNA synthetase</keyword>
<evidence type="ECO:0000259" key="17">
    <source>
        <dbReference type="SMART" id="SM01016"/>
    </source>
</evidence>
<sequence>MGLFGTADTISIKDNLSTVFHKAISAAYPDVLDPPVIVTTSSNPKFGDYQCNSAMRLAQQLSSSGTKINPRDVAKEIMSKLEVSSVIEKYEIAGAGFINIYLKREFGQSVLRNWLWAGEVLPPYVKKKRVVVDFSSPNIAKEMHVGHLRSTIIGDSISRLLEYLGHDVLRLNHVGDWGTQFGMLIAHLQDKFPNYLTITPPIKDLQAFYKESKTRFDEDEEFKKHAYECVVKLQAFEPNIIKAWKLICDVSRQEFEKVYIQLDIKLIERGESFYQKYMESIVLELESKNMLEEDNGRKIMWGEKHGSRVPLTIVKSDGGFTYDTSDMAAIKHRIEKERADWASIIFHTLSILVFLFFMSINYFILISVILQLIYVTDAGILKSFHRMDHVSFGAVLGEDKKKFKTRSGDTVKLSELLDEGLKRALQKLKEKERDKVLSQEELKAAQESVAYGCIKYADLLHNRNHEYVFSFDKMLEDKGNTAIYLLYALTRIRSIARTANIMKDELRQRSQEVPISLEHEKEWKLAKVLLKFPDVILGITEDLYLNSLCEFCYEVSCAFTEFYDKCYCVEKNQSGEIVKINMGRLLLVEATALILEKCFSLLGLKPVAQM</sequence>
<dbReference type="NCBIfam" id="TIGR00456">
    <property type="entry name" value="argS"/>
    <property type="match status" value="1"/>
</dbReference>
<evidence type="ECO:0000256" key="6">
    <source>
        <dbReference type="ARBA" id="ARBA00022741"/>
    </source>
</evidence>
<evidence type="ECO:0000256" key="8">
    <source>
        <dbReference type="ARBA" id="ARBA00022917"/>
    </source>
</evidence>
<evidence type="ECO:0000256" key="3">
    <source>
        <dbReference type="ARBA" id="ARBA00012837"/>
    </source>
</evidence>
<dbReference type="FunFam" id="3.30.1360.70:FF:000002">
    <property type="entry name" value="arginine--tRNA ligase, cytoplasmic"/>
    <property type="match status" value="1"/>
</dbReference>
<keyword evidence="8 13" id="KW-0648">Protein biosynthesis</keyword>
<evidence type="ECO:0000313" key="19">
    <source>
        <dbReference type="Proteomes" id="UP000075809"/>
    </source>
</evidence>
<dbReference type="InterPro" id="IPR001412">
    <property type="entry name" value="aa-tRNA-synth_I_CS"/>
</dbReference>
<evidence type="ECO:0000259" key="16">
    <source>
        <dbReference type="SMART" id="SM00836"/>
    </source>
</evidence>
<keyword evidence="7 13" id="KW-0067">ATP-binding</keyword>
<dbReference type="SUPFAM" id="SSF47323">
    <property type="entry name" value="Anticodon-binding domain of a subclass of class I aminoacyl-tRNA synthetases"/>
    <property type="match status" value="1"/>
</dbReference>
<dbReference type="Pfam" id="PF03485">
    <property type="entry name" value="Arg_tRNA_synt_N"/>
    <property type="match status" value="1"/>
</dbReference>
<dbReference type="GO" id="GO:0006420">
    <property type="term" value="P:arginyl-tRNA aminoacylation"/>
    <property type="evidence" value="ECO:0007669"/>
    <property type="project" value="InterPro"/>
</dbReference>